<dbReference type="EMBL" id="UINC01188286">
    <property type="protein sequence ID" value="SVE01429.1"/>
    <property type="molecule type" value="Genomic_DNA"/>
</dbReference>
<evidence type="ECO:0000313" key="1">
    <source>
        <dbReference type="EMBL" id="SVE01429.1"/>
    </source>
</evidence>
<organism evidence="1">
    <name type="scientific">marine metagenome</name>
    <dbReference type="NCBI Taxonomy" id="408172"/>
    <lineage>
        <taxon>unclassified sequences</taxon>
        <taxon>metagenomes</taxon>
        <taxon>ecological metagenomes</taxon>
    </lineage>
</organism>
<feature type="non-terminal residue" evidence="1">
    <location>
        <position position="1"/>
    </location>
</feature>
<reference evidence="1" key="1">
    <citation type="submission" date="2018-05" db="EMBL/GenBank/DDBJ databases">
        <authorList>
            <person name="Lanie J.A."/>
            <person name="Ng W.-L."/>
            <person name="Kazmierczak K.M."/>
            <person name="Andrzejewski T.M."/>
            <person name="Davidsen T.M."/>
            <person name="Wayne K.J."/>
            <person name="Tettelin H."/>
            <person name="Glass J.I."/>
            <person name="Rusch D."/>
            <person name="Podicherti R."/>
            <person name="Tsui H.-C.T."/>
            <person name="Winkler M.E."/>
        </authorList>
    </citation>
    <scope>NUCLEOTIDE SEQUENCE</scope>
</reference>
<dbReference type="AlphaFoldDB" id="A0A383A1I6"/>
<accession>A0A383A1I6</accession>
<gene>
    <name evidence="1" type="ORF">METZ01_LOCUS454283</name>
</gene>
<name>A0A383A1I6_9ZZZZ</name>
<proteinExistence type="predicted"/>
<protein>
    <submittedName>
        <fullName evidence="1">Uncharacterized protein</fullName>
    </submittedName>
</protein>
<feature type="non-terminal residue" evidence="1">
    <location>
        <position position="254"/>
    </location>
</feature>
<sequence length="254" mass="28202">IENVSQAVIYMKDVSGEYLPTDEFFLNAVSCGTFELIKPAIATETFGGWWKIDGIPLFTTTVNTAQEISIPNLIGQDFITSSESRSPVPFSNTMDDVHALSLITDPTRGGRLGHLSYYDKQGLPNLSELWFIRAPTSFTDVSNKDDTFKMWVNTIRGGVAPISVFDPASLGLPFTYLNNTHRIFDLWSGYIDISFTNFDNLGNPYVPQENEVIMDNITGATATVAYLQEQLLTARVFVKDRTGTFSFGFNNSAT</sequence>